<evidence type="ECO:0000256" key="10">
    <source>
        <dbReference type="ARBA" id="ARBA00054958"/>
    </source>
</evidence>
<dbReference type="InterPro" id="IPR018503">
    <property type="entry name" value="Tetraspanin_CS"/>
</dbReference>
<organism evidence="12 13">
    <name type="scientific">Anser brachyrhynchus</name>
    <name type="common">Pink-footed goose</name>
    <dbReference type="NCBI Taxonomy" id="132585"/>
    <lineage>
        <taxon>Eukaryota</taxon>
        <taxon>Metazoa</taxon>
        <taxon>Chordata</taxon>
        <taxon>Craniata</taxon>
        <taxon>Vertebrata</taxon>
        <taxon>Euteleostomi</taxon>
        <taxon>Archelosauria</taxon>
        <taxon>Archosauria</taxon>
        <taxon>Dinosauria</taxon>
        <taxon>Saurischia</taxon>
        <taxon>Theropoda</taxon>
        <taxon>Coelurosauria</taxon>
        <taxon>Aves</taxon>
        <taxon>Neognathae</taxon>
        <taxon>Galloanserae</taxon>
        <taxon>Anseriformes</taxon>
        <taxon>Anatidae</taxon>
        <taxon>Anserinae</taxon>
        <taxon>Anser</taxon>
    </lineage>
</organism>
<comment type="similarity">
    <text evidence="2">Belongs to the tetraspanin (TM4SF) family.</text>
</comment>
<dbReference type="GeneTree" id="ENSGT00940000158851"/>
<proteinExistence type="inferred from homology"/>
<dbReference type="SUPFAM" id="SSF48652">
    <property type="entry name" value="Tetraspanin"/>
    <property type="match status" value="1"/>
</dbReference>
<evidence type="ECO:0000313" key="12">
    <source>
        <dbReference type="Ensembl" id="ENSABRP00000019795.1"/>
    </source>
</evidence>
<dbReference type="InterPro" id="IPR008952">
    <property type="entry name" value="Tetraspanin_EC2_sf"/>
</dbReference>
<comment type="subunit">
    <text evidence="9">Interacts with SLC19A2. Interacts with NTRK1/TRKA.</text>
</comment>
<comment type="subcellular location">
    <subcellularLocation>
        <location evidence="1">Lysosome membrane</location>
        <topology evidence="1">Multi-pass membrane protein</topology>
    </subcellularLocation>
</comment>
<evidence type="ECO:0000256" key="11">
    <source>
        <dbReference type="SAM" id="Phobius"/>
    </source>
</evidence>
<name>A0A8B9CGJ1_9AVES</name>
<protein>
    <recommendedName>
        <fullName evidence="8">Tetraspanin-1</fullName>
    </recommendedName>
</protein>
<keyword evidence="13" id="KW-1185">Reference proteome</keyword>
<feature type="transmembrane region" description="Helical" evidence="11">
    <location>
        <begin position="234"/>
        <end position="255"/>
    </location>
</feature>
<gene>
    <name evidence="12" type="primary">TSPAN1</name>
</gene>
<dbReference type="Pfam" id="PF00335">
    <property type="entry name" value="Tetraspanin"/>
    <property type="match status" value="1"/>
</dbReference>
<evidence type="ECO:0000313" key="13">
    <source>
        <dbReference type="Proteomes" id="UP000694426"/>
    </source>
</evidence>
<evidence type="ECO:0000256" key="3">
    <source>
        <dbReference type="ARBA" id="ARBA00022692"/>
    </source>
</evidence>
<dbReference type="Ensembl" id="ENSABRT00000027890.1">
    <property type="protein sequence ID" value="ENSABRP00000019795.1"/>
    <property type="gene ID" value="ENSABRG00000016928.1"/>
</dbReference>
<dbReference type="CDD" id="cd03156">
    <property type="entry name" value="uroplakin_I_like_LEL"/>
    <property type="match status" value="1"/>
</dbReference>
<reference evidence="12" key="2">
    <citation type="submission" date="2025-09" db="UniProtKB">
        <authorList>
            <consortium name="Ensembl"/>
        </authorList>
    </citation>
    <scope>IDENTIFICATION</scope>
</reference>
<evidence type="ECO:0000256" key="6">
    <source>
        <dbReference type="ARBA" id="ARBA00023180"/>
    </source>
</evidence>
<dbReference type="GO" id="GO:0005886">
    <property type="term" value="C:plasma membrane"/>
    <property type="evidence" value="ECO:0007669"/>
    <property type="project" value="TreeGrafter"/>
</dbReference>
<dbReference type="PANTHER" id="PTHR19282">
    <property type="entry name" value="TETRASPANIN"/>
    <property type="match status" value="1"/>
</dbReference>
<dbReference type="PROSITE" id="PS00421">
    <property type="entry name" value="TM4_1"/>
    <property type="match status" value="1"/>
</dbReference>
<keyword evidence="3 11" id="KW-0812">Transmembrane</keyword>
<dbReference type="InterPro" id="IPR018499">
    <property type="entry name" value="Tetraspanin/Peripherin"/>
</dbReference>
<dbReference type="GO" id="GO:0005765">
    <property type="term" value="C:lysosomal membrane"/>
    <property type="evidence" value="ECO:0007669"/>
    <property type="project" value="UniProtKB-SubCell"/>
</dbReference>
<evidence type="ECO:0000256" key="8">
    <source>
        <dbReference type="ARBA" id="ARBA00039676"/>
    </source>
</evidence>
<dbReference type="AlphaFoldDB" id="A0A8B9CGJ1"/>
<dbReference type="Proteomes" id="UP000694426">
    <property type="component" value="Unplaced"/>
</dbReference>
<reference evidence="12" key="1">
    <citation type="submission" date="2025-08" db="UniProtKB">
        <authorList>
            <consortium name="Ensembl"/>
        </authorList>
    </citation>
    <scope>IDENTIFICATION</scope>
</reference>
<evidence type="ECO:0000256" key="5">
    <source>
        <dbReference type="ARBA" id="ARBA00023136"/>
    </source>
</evidence>
<evidence type="ECO:0000256" key="1">
    <source>
        <dbReference type="ARBA" id="ARBA00004155"/>
    </source>
</evidence>
<evidence type="ECO:0000256" key="2">
    <source>
        <dbReference type="ARBA" id="ARBA00006840"/>
    </source>
</evidence>
<comment type="function">
    <text evidence="10">Structural component of specialized membrane microdomains known as tetraspanin-enriched microdomains (TERMs), which act as platforms for receptor clustering and signaling. Participates thereby in diverse biological functions such as cell signal transduction, adhesion, migration and protein trafficking. Regulates neuronal differentiation in response to NGF by facilitating NGF-mediated activation of NTRK1/TRKA receptor tyrosine kinase and subsequent downstream signaling pathways. Plays a role in the inhibition of TNFalpha-induced apoptosis. Mechanistically, inhibits the NF-kappa-B signaling pathway by blocking phosphorylation of CHUK. Also promotes the stability of the thiamine transporter 1/SLC19A2 in intestinal epithelial cells leading to an increase of thiamine uptake process.</text>
</comment>
<dbReference type="PANTHER" id="PTHR19282:SF216">
    <property type="entry name" value="TETRASPANIN-1"/>
    <property type="match status" value="1"/>
</dbReference>
<evidence type="ECO:0000256" key="9">
    <source>
        <dbReference type="ARBA" id="ARBA00046464"/>
    </source>
</evidence>
<dbReference type="PRINTS" id="PR00259">
    <property type="entry name" value="TMFOUR"/>
</dbReference>
<keyword evidence="5 11" id="KW-0472">Membrane</keyword>
<feature type="transmembrane region" description="Helical" evidence="11">
    <location>
        <begin position="191"/>
        <end position="214"/>
    </location>
</feature>
<feature type="transmembrane region" description="Helical" evidence="11">
    <location>
        <begin position="267"/>
        <end position="292"/>
    </location>
</feature>
<dbReference type="FunFam" id="1.10.1450.10:FF:000020">
    <property type="entry name" value="Tetraspanin"/>
    <property type="match status" value="1"/>
</dbReference>
<keyword evidence="6" id="KW-0325">Glycoprotein</keyword>
<accession>A0A8B9CGJ1</accession>
<feature type="transmembrane region" description="Helical" evidence="11">
    <location>
        <begin position="390"/>
        <end position="414"/>
    </location>
</feature>
<evidence type="ECO:0000256" key="7">
    <source>
        <dbReference type="ARBA" id="ARBA00023228"/>
    </source>
</evidence>
<evidence type="ECO:0000256" key="4">
    <source>
        <dbReference type="ARBA" id="ARBA00022989"/>
    </source>
</evidence>
<keyword evidence="7" id="KW-0458">Lysosome</keyword>
<sequence>MTPIPWAPIPWAPTPMTPIPMTPIPMTPIPWAPIPMTPIPWAPIPWAPTPMPITTPRPRRGCCMQQEHRGSARFQLVGHPKNSWHLKRGLWGTPCGWIQEQCGEGRKRRIHHRFTKFGNFKLQIQSRAQLILKVHPQRVAAHPPPPKRPGASWRAGWALPAPKRGSPGWGYPKTPSRPCCAKMGCFTFIKVMMILFNLAIFLGGGALLGVGIWVTVDGQSFLKIFGTLSSSVLQVVNVSYFLIVIGAILVIIGFLGCYGAQKESKCLLMMFFSVVLIIFIAEIAAAVVVLVYTSLAETFLTAVVTPILKENYGANDDFTRIWNATMSEVGCCGLNNYTDFENSPWYTQHKTYPPPCCDNKYPCNESLAAASHVQGCFDQILEDIKTNADVVGGVAAGIAALEIAAMAVSMYLYCHLDQK</sequence>
<keyword evidence="4 11" id="KW-1133">Transmembrane helix</keyword>
<dbReference type="Gene3D" id="1.10.1450.10">
    <property type="entry name" value="Tetraspanin"/>
    <property type="match status" value="1"/>
</dbReference>